<evidence type="ECO:0000313" key="3">
    <source>
        <dbReference type="Proteomes" id="UP000235145"/>
    </source>
</evidence>
<evidence type="ECO:0000313" key="2">
    <source>
        <dbReference type="EMBL" id="KAJ0204044.1"/>
    </source>
</evidence>
<sequence>MMMKPRTKIRRAEPSEEMENGPYYDSDFEESELESESESESEGAFVVNEELGDCDADEHTTFPQLKVAFDAFFYDLCNVPIYNKMENVDDEVIREKGHSDNEIEDDEDEVDEDPTKFSVYDPLFIGRK</sequence>
<feature type="compositionally biased region" description="Acidic residues" evidence="1">
    <location>
        <begin position="102"/>
        <end position="112"/>
    </location>
</feature>
<feature type="region of interest" description="Disordered" evidence="1">
    <location>
        <begin position="1"/>
        <end position="44"/>
    </location>
</feature>
<keyword evidence="3" id="KW-1185">Reference proteome</keyword>
<feature type="compositionally biased region" description="Acidic residues" evidence="1">
    <location>
        <begin position="26"/>
        <end position="41"/>
    </location>
</feature>
<dbReference type="EMBL" id="NBSK02000005">
    <property type="protein sequence ID" value="KAJ0204044.1"/>
    <property type="molecule type" value="Genomic_DNA"/>
</dbReference>
<evidence type="ECO:0000256" key="1">
    <source>
        <dbReference type="SAM" id="MobiDB-lite"/>
    </source>
</evidence>
<reference evidence="2 3" key="1">
    <citation type="journal article" date="2017" name="Nat. Commun.">
        <title>Genome assembly with in vitro proximity ligation data and whole-genome triplication in lettuce.</title>
        <authorList>
            <person name="Reyes-Chin-Wo S."/>
            <person name="Wang Z."/>
            <person name="Yang X."/>
            <person name="Kozik A."/>
            <person name="Arikit S."/>
            <person name="Song C."/>
            <person name="Xia L."/>
            <person name="Froenicke L."/>
            <person name="Lavelle D.O."/>
            <person name="Truco M.J."/>
            <person name="Xia R."/>
            <person name="Zhu S."/>
            <person name="Xu C."/>
            <person name="Xu H."/>
            <person name="Xu X."/>
            <person name="Cox K."/>
            <person name="Korf I."/>
            <person name="Meyers B.C."/>
            <person name="Michelmore R.W."/>
        </authorList>
    </citation>
    <scope>NUCLEOTIDE SEQUENCE [LARGE SCALE GENOMIC DNA]</scope>
    <source>
        <strain evidence="3">cv. Salinas</strain>
        <tissue evidence="2">Seedlings</tissue>
    </source>
</reference>
<dbReference type="Proteomes" id="UP000235145">
    <property type="component" value="Unassembled WGS sequence"/>
</dbReference>
<organism evidence="2 3">
    <name type="scientific">Lactuca sativa</name>
    <name type="common">Garden lettuce</name>
    <dbReference type="NCBI Taxonomy" id="4236"/>
    <lineage>
        <taxon>Eukaryota</taxon>
        <taxon>Viridiplantae</taxon>
        <taxon>Streptophyta</taxon>
        <taxon>Embryophyta</taxon>
        <taxon>Tracheophyta</taxon>
        <taxon>Spermatophyta</taxon>
        <taxon>Magnoliopsida</taxon>
        <taxon>eudicotyledons</taxon>
        <taxon>Gunneridae</taxon>
        <taxon>Pentapetalae</taxon>
        <taxon>asterids</taxon>
        <taxon>campanulids</taxon>
        <taxon>Asterales</taxon>
        <taxon>Asteraceae</taxon>
        <taxon>Cichorioideae</taxon>
        <taxon>Cichorieae</taxon>
        <taxon>Lactucinae</taxon>
        <taxon>Lactuca</taxon>
    </lineage>
</organism>
<comment type="caution">
    <text evidence="2">The sequence shown here is derived from an EMBL/GenBank/DDBJ whole genome shotgun (WGS) entry which is preliminary data.</text>
</comment>
<accession>A0A9R1VEZ0</accession>
<proteinExistence type="predicted"/>
<feature type="region of interest" description="Disordered" evidence="1">
    <location>
        <begin position="93"/>
        <end position="115"/>
    </location>
</feature>
<dbReference type="AlphaFoldDB" id="A0A9R1VEZ0"/>
<gene>
    <name evidence="2" type="ORF">LSAT_V11C500278210</name>
</gene>
<name>A0A9R1VEZ0_LACSA</name>
<protein>
    <submittedName>
        <fullName evidence="2">Uncharacterized protein</fullName>
    </submittedName>
</protein>